<dbReference type="Gene3D" id="2.160.20.80">
    <property type="entry name" value="E3 ubiquitin-protein ligase SopA"/>
    <property type="match status" value="1"/>
</dbReference>
<evidence type="ECO:0000256" key="1">
    <source>
        <dbReference type="SAM" id="MobiDB-lite"/>
    </source>
</evidence>
<comment type="caution">
    <text evidence="2">The sequence shown here is derived from an EMBL/GenBank/DDBJ whole genome shotgun (WGS) entry which is preliminary data.</text>
</comment>
<proteinExistence type="predicted"/>
<protein>
    <recommendedName>
        <fullName evidence="4">Pentapeptide repeat-containing protein</fullName>
    </recommendedName>
</protein>
<dbReference type="RefSeq" id="WP_153533030.1">
    <property type="nucleotide sequence ID" value="NZ_WEGH01000002.1"/>
</dbReference>
<name>A0A7K0BVG4_9ACTN</name>
<dbReference type="EMBL" id="WEGH01000002">
    <property type="protein sequence ID" value="MQY04882.1"/>
    <property type="molecule type" value="Genomic_DNA"/>
</dbReference>
<keyword evidence="3" id="KW-1185">Reference proteome</keyword>
<gene>
    <name evidence="2" type="ORF">ACRB68_29440</name>
</gene>
<dbReference type="InterPro" id="IPR001646">
    <property type="entry name" value="5peptide_repeat"/>
</dbReference>
<dbReference type="AlphaFoldDB" id="A0A7K0BVG4"/>
<evidence type="ECO:0008006" key="4">
    <source>
        <dbReference type="Google" id="ProtNLM"/>
    </source>
</evidence>
<sequence>MYGCSGRAADPFEACAAHLTPLQLRRFAAGLGPGADLDLRGVTVAPGLLASLLEAVTGPDGRARLGRCRFEGALLPAQVSFARTCFERDCSFDGAAFVGGVSFFDARFGGHVSFRGTRFAGNATFHGASFGRHASFEEAVFGGDALFGETAWGAGAVFDRAVFLEAVAFDKARFGQDAMMRAACFGGAYSFRRVQVGRHARFERARFRHGLRLGPMAAAGRIDLADVTVHGDLHVHAAVRRITARGLTVHGSGEFRLRHTELDLEGAAFEGELAVRSLAQPLTGVTEPDDPDGPRARLASLRGVSARDVVLTDVDLTRCRFAGLRGPDDPASGGLRLSGHCAFGTVRPRWHRHGHAVLAEDPAAAGGLSDERLAVLYGRLARAAAGSDGRLARDFRYSALEMRRRTEPGRWRRWLLHALWLTCGYGLRAGRGVVVVGVLVALACCVVSLARHGGHQTSAHSRPAAPSTLPVHER</sequence>
<dbReference type="Pfam" id="PF13576">
    <property type="entry name" value="Pentapeptide_3"/>
    <property type="match status" value="1"/>
</dbReference>
<evidence type="ECO:0000313" key="2">
    <source>
        <dbReference type="EMBL" id="MQY04882.1"/>
    </source>
</evidence>
<dbReference type="Proteomes" id="UP000487268">
    <property type="component" value="Unassembled WGS sequence"/>
</dbReference>
<dbReference type="OrthoDB" id="3602494at2"/>
<feature type="region of interest" description="Disordered" evidence="1">
    <location>
        <begin position="455"/>
        <end position="474"/>
    </location>
</feature>
<organism evidence="2 3">
    <name type="scientific">Actinomadura macrotermitis</name>
    <dbReference type="NCBI Taxonomy" id="2585200"/>
    <lineage>
        <taxon>Bacteria</taxon>
        <taxon>Bacillati</taxon>
        <taxon>Actinomycetota</taxon>
        <taxon>Actinomycetes</taxon>
        <taxon>Streptosporangiales</taxon>
        <taxon>Thermomonosporaceae</taxon>
        <taxon>Actinomadura</taxon>
    </lineage>
</organism>
<reference evidence="2 3" key="1">
    <citation type="submission" date="2019-10" db="EMBL/GenBank/DDBJ databases">
        <title>Actinomadura rubteroloni sp. nov. and Actinomadura macrotermitis sp. nov., isolated from the gut of fungus growing-termite Macrotermes natalensis.</title>
        <authorList>
            <person name="Benndorf R."/>
            <person name="Martin K."/>
            <person name="Kuefner M."/>
            <person name="De Beer W."/>
            <person name="Kaster A.-K."/>
            <person name="Vollmers J."/>
            <person name="Poulsen M."/>
            <person name="Beemelmanns C."/>
        </authorList>
    </citation>
    <scope>NUCLEOTIDE SEQUENCE [LARGE SCALE GENOMIC DNA]</scope>
    <source>
        <strain evidence="2 3">RB68</strain>
    </source>
</reference>
<accession>A0A7K0BVG4</accession>
<evidence type="ECO:0000313" key="3">
    <source>
        <dbReference type="Proteomes" id="UP000487268"/>
    </source>
</evidence>